<organism evidence="1 2">
    <name type="scientific">Chloracidobacterium validum</name>
    <dbReference type="NCBI Taxonomy" id="2821543"/>
    <lineage>
        <taxon>Bacteria</taxon>
        <taxon>Pseudomonadati</taxon>
        <taxon>Acidobacteriota</taxon>
        <taxon>Terriglobia</taxon>
        <taxon>Terriglobales</taxon>
        <taxon>Acidobacteriaceae</taxon>
        <taxon>Chloracidobacterium</taxon>
    </lineage>
</organism>
<dbReference type="RefSeq" id="WP_211428007.1">
    <property type="nucleotide sequence ID" value="NZ_CP072648.1"/>
</dbReference>
<dbReference type="SUPFAM" id="SSF50129">
    <property type="entry name" value="GroES-like"/>
    <property type="match status" value="1"/>
</dbReference>
<dbReference type="InterPro" id="IPR011032">
    <property type="entry name" value="GroES-like_sf"/>
</dbReference>
<gene>
    <name evidence="1" type="ORF">J8C06_07005</name>
</gene>
<keyword evidence="2" id="KW-1185">Reference proteome</keyword>
<protein>
    <submittedName>
        <fullName evidence="1">Uncharacterized protein</fullName>
    </submittedName>
</protein>
<accession>A0ABX8B667</accession>
<proteinExistence type="predicted"/>
<dbReference type="Proteomes" id="UP000676506">
    <property type="component" value="Chromosome 1"/>
</dbReference>
<sequence length="645" mass="68645">MRRPVQDPRTGTFTYAEAPPPSLAPGGAVIRVTGCLLHAAAALPATEAQATPSALVPASAAKPGLVRRVWSSFRQSGLKKAYETFVTRKVILRSIEYGGIGIIAAVAPRSGFRVGQRVAWVGYGQDLPAPMVFVSAARLISVPDHTPDDLALLALPGGMAWRAVEAADLRLGLPVGVGGQNPVGLLSRGLCRLSGGDLHDLDATPQPDWRLAALIVTSLAIAERIAPQLSHIALPQARLVASLPTLPAAVWSHCRAQEMQVRFTWVGGGGEQDPLATAASPLPAMEAFLRLADDLPRDGRPAIEGHDFDAIDAAVDAAFRADAPPGQVVVVNYPTSVEAHPVTRFDVGGARPKLAGTVGLALVTDTSDETLSDIIPAKQVRLTGLVAGHPETAKRLAQTFDSEYGTNDVSPLLSDGRTDAVLMGGAADGLRFAGDILRGRLPLFLTTLPTEDESELETLFQLAMTHDAPLMINFARLATPAFAELKKLRTNATPSWMQYDFQDTRPMPSADATFRLAEAILMAMVFTGSIPERLYAQEVNQERLTTLAVMLALSDGSSAQISASFGAERQQERLSARTTAGQIEREDVTPSLASQRTYFENFLKQLAAGETPTPTTTQIQQAIRTALRIRDSLAFGTVIGLSASN</sequence>
<dbReference type="EMBL" id="CP072648">
    <property type="protein sequence ID" value="QUW02116.1"/>
    <property type="molecule type" value="Genomic_DNA"/>
</dbReference>
<dbReference type="Gene3D" id="3.40.50.720">
    <property type="entry name" value="NAD(P)-binding Rossmann-like Domain"/>
    <property type="match status" value="1"/>
</dbReference>
<name>A0ABX8B667_9BACT</name>
<evidence type="ECO:0000313" key="2">
    <source>
        <dbReference type="Proteomes" id="UP000676506"/>
    </source>
</evidence>
<reference evidence="1 2" key="1">
    <citation type="submission" date="2021-03" db="EMBL/GenBank/DDBJ databases">
        <title>Genomic and phenotypic characterization of Chloracidobacterium isolates provides evidence for multiple species.</title>
        <authorList>
            <person name="Saini M.K."/>
            <person name="Costas A.M.G."/>
            <person name="Tank M."/>
            <person name="Bryant D.A."/>
        </authorList>
    </citation>
    <scope>NUCLEOTIDE SEQUENCE [LARGE SCALE GENOMIC DNA]</scope>
    <source>
        <strain evidence="1 2">BV2-C</strain>
    </source>
</reference>
<evidence type="ECO:0000313" key="1">
    <source>
        <dbReference type="EMBL" id="QUW02116.1"/>
    </source>
</evidence>
<dbReference type="Gene3D" id="3.90.180.10">
    <property type="entry name" value="Medium-chain alcohol dehydrogenases, catalytic domain"/>
    <property type="match status" value="1"/>
</dbReference>